<name>A0ABV8LXK2_9ACTN</name>
<organism evidence="2 3">
    <name type="scientific">Hamadaea flava</name>
    <dbReference type="NCBI Taxonomy" id="1742688"/>
    <lineage>
        <taxon>Bacteria</taxon>
        <taxon>Bacillati</taxon>
        <taxon>Actinomycetota</taxon>
        <taxon>Actinomycetes</taxon>
        <taxon>Micromonosporales</taxon>
        <taxon>Micromonosporaceae</taxon>
        <taxon>Hamadaea</taxon>
    </lineage>
</organism>
<protein>
    <submittedName>
        <fullName evidence="2">Cyclic nucleotide-binding domain-containing protein</fullName>
    </submittedName>
</protein>
<dbReference type="Pfam" id="PF00027">
    <property type="entry name" value="cNMP_binding"/>
    <property type="match status" value="1"/>
</dbReference>
<evidence type="ECO:0000313" key="3">
    <source>
        <dbReference type="Proteomes" id="UP001595816"/>
    </source>
</evidence>
<dbReference type="CDD" id="cd00038">
    <property type="entry name" value="CAP_ED"/>
    <property type="match status" value="1"/>
</dbReference>
<dbReference type="SUPFAM" id="SSF51206">
    <property type="entry name" value="cAMP-binding domain-like"/>
    <property type="match status" value="1"/>
</dbReference>
<evidence type="ECO:0000313" key="2">
    <source>
        <dbReference type="EMBL" id="MFC4135761.1"/>
    </source>
</evidence>
<dbReference type="SMART" id="SM00100">
    <property type="entry name" value="cNMP"/>
    <property type="match status" value="1"/>
</dbReference>
<dbReference type="Proteomes" id="UP001595816">
    <property type="component" value="Unassembled WGS sequence"/>
</dbReference>
<dbReference type="InterPro" id="IPR000595">
    <property type="entry name" value="cNMP-bd_dom"/>
</dbReference>
<gene>
    <name evidence="2" type="ORF">ACFOZ4_34560</name>
</gene>
<dbReference type="RefSeq" id="WP_253763177.1">
    <property type="nucleotide sequence ID" value="NZ_JAMZDZ010000001.1"/>
</dbReference>
<reference evidence="3" key="1">
    <citation type="journal article" date="2019" name="Int. J. Syst. Evol. Microbiol.">
        <title>The Global Catalogue of Microorganisms (GCM) 10K type strain sequencing project: providing services to taxonomists for standard genome sequencing and annotation.</title>
        <authorList>
            <consortium name="The Broad Institute Genomics Platform"/>
            <consortium name="The Broad Institute Genome Sequencing Center for Infectious Disease"/>
            <person name="Wu L."/>
            <person name="Ma J."/>
        </authorList>
    </citation>
    <scope>NUCLEOTIDE SEQUENCE [LARGE SCALE GENOMIC DNA]</scope>
    <source>
        <strain evidence="3">CGMCC 4.7289</strain>
    </source>
</reference>
<dbReference type="PROSITE" id="PS50042">
    <property type="entry name" value="CNMP_BINDING_3"/>
    <property type="match status" value="1"/>
</dbReference>
<evidence type="ECO:0000259" key="1">
    <source>
        <dbReference type="PROSITE" id="PS50042"/>
    </source>
</evidence>
<accession>A0ABV8LXK2</accession>
<dbReference type="EMBL" id="JBHSAY010000025">
    <property type="protein sequence ID" value="MFC4135761.1"/>
    <property type="molecule type" value="Genomic_DNA"/>
</dbReference>
<dbReference type="Gene3D" id="2.60.120.10">
    <property type="entry name" value="Jelly Rolls"/>
    <property type="match status" value="1"/>
</dbReference>
<keyword evidence="3" id="KW-1185">Reference proteome</keyword>
<feature type="domain" description="Cyclic nucleotide-binding" evidence="1">
    <location>
        <begin position="14"/>
        <end position="83"/>
    </location>
</feature>
<dbReference type="InterPro" id="IPR018490">
    <property type="entry name" value="cNMP-bd_dom_sf"/>
</dbReference>
<proteinExistence type="predicted"/>
<dbReference type="InterPro" id="IPR014710">
    <property type="entry name" value="RmlC-like_jellyroll"/>
</dbReference>
<sequence length="164" mass="18223">MIETTYLTLRSHPFLTGLSDRQLDRLSMWGYTTMFHRDSRLFAEGGRADRFWLVDDGHVRLSTNVPGRGEVVVETLGPGSVIGWSWLFPPYRWQFTGTAEDVVHAVALDGPGVRELCAADPALGYELMRRFTGVIAERLSHTRARLLAVEPAGEPAAIEPEPAS</sequence>
<comment type="caution">
    <text evidence="2">The sequence shown here is derived from an EMBL/GenBank/DDBJ whole genome shotgun (WGS) entry which is preliminary data.</text>
</comment>